<keyword evidence="5" id="KW-0436">Ligase</keyword>
<gene>
    <name evidence="5" type="primary">glnA</name>
    <name evidence="5" type="ORF">AULFYP135_00943</name>
</gene>
<dbReference type="Gene3D" id="3.30.590.10">
    <property type="entry name" value="Glutamine synthetase/guanido kinase, catalytic domain"/>
    <property type="match status" value="1"/>
</dbReference>
<evidence type="ECO:0000259" key="3">
    <source>
        <dbReference type="PROSITE" id="PS51986"/>
    </source>
</evidence>
<sequence>MSLETKTRNPVEYFGENVFDDRVMRERLPKETYRALKQCVGEGLPLTAKIAEVVANAMKDWAISKGATHYTHWFQPLNGFTAEKHESFISPIDNGGAIMEFSGKMLIKGESDASSFPSGGLRAVFEARGYTMWDPTSPAFLKEDRAGVTLCIPTAFCAWSGEALDEKTPLLRSVKALNKHALRLCRLFGDHDVKQVHTSVGAEQEYFLIDLDHYRQRKDLVLTGRTLFGAKPSKTQEMSDHYYAGLNEQVAGFMKEIDEALWKMGVSAKTKHNEAAPCQHELAPIFSVENISADQNQLIMETLQRVALKHNLACLLHEKPFEYINGSGKHNNWSITTDNGQNLLEPGDNPYDNAKFVVFLCAVIQAIDKHAGLLRVSAASASNDHRLGGYEAPPAVISICLGEPLSDILKNIACQAEHGEESKRMLDFGVPTMPQMYADSCDRNRTSPFAFTGNKFEFRMLGSSQTISWANTILNTIVAETLDEFATRLEGAEDFDGEIQRIIADVYENHSRVIFNGNGYSQEWMEEAARRGLPNLKNTVEAAKELIRPEVVELFDKYDVYDRQEMAARYDIMLDIYTRRILIEARTMAEMARTQLYPAISRYLTEAAQAVKALGDIGKASRSQQDKLDCLISLLDSMDEDIVLLTDKIGRADGMKKDHEACAAFCAGEILPAMNDLRVVTDRLESMVDSRFWPIPTYSEILFNV</sequence>
<dbReference type="Pfam" id="PF12437">
    <property type="entry name" value="GSIII_N"/>
    <property type="match status" value="1"/>
</dbReference>
<dbReference type="InterPro" id="IPR040577">
    <property type="entry name" value="Gln-synt_C"/>
</dbReference>
<dbReference type="EMBL" id="CACRSL010000003">
    <property type="protein sequence ID" value="VYS92633.1"/>
    <property type="molecule type" value="Genomic_DNA"/>
</dbReference>
<evidence type="ECO:0000313" key="5">
    <source>
        <dbReference type="EMBL" id="VYS92633.1"/>
    </source>
</evidence>
<dbReference type="InterPro" id="IPR008146">
    <property type="entry name" value="Gln_synth_cat_dom"/>
</dbReference>
<dbReference type="Pfam" id="PF00120">
    <property type="entry name" value="Gln-synt_C"/>
    <property type="match status" value="1"/>
</dbReference>
<feature type="domain" description="GS catalytic" evidence="4">
    <location>
        <begin position="166"/>
        <end position="596"/>
    </location>
</feature>
<feature type="domain" description="GS beta-grasp" evidence="3">
    <location>
        <begin position="68"/>
        <end position="161"/>
    </location>
</feature>
<dbReference type="PROSITE" id="PS51987">
    <property type="entry name" value="GS_CATALYTIC"/>
    <property type="match status" value="1"/>
</dbReference>
<accession>A0A6N2SFY3</accession>
<dbReference type="InterPro" id="IPR008147">
    <property type="entry name" value="Gln_synt_N"/>
</dbReference>
<dbReference type="AlphaFoldDB" id="A0A6N2SFY3"/>
<evidence type="ECO:0000256" key="1">
    <source>
        <dbReference type="PROSITE-ProRule" id="PRU01330"/>
    </source>
</evidence>
<proteinExistence type="inferred from homology"/>
<dbReference type="SUPFAM" id="SSF55931">
    <property type="entry name" value="Glutamine synthetase/guanido kinase"/>
    <property type="match status" value="1"/>
</dbReference>
<dbReference type="PROSITE" id="PS00181">
    <property type="entry name" value="GLNA_ATP"/>
    <property type="match status" value="1"/>
</dbReference>
<dbReference type="GO" id="GO:0006542">
    <property type="term" value="P:glutamine biosynthetic process"/>
    <property type="evidence" value="ECO:0007669"/>
    <property type="project" value="InterPro"/>
</dbReference>
<dbReference type="InterPro" id="IPR014746">
    <property type="entry name" value="Gln_synth/guanido_kin_cat_dom"/>
</dbReference>
<evidence type="ECO:0000256" key="2">
    <source>
        <dbReference type="RuleBase" id="RU000384"/>
    </source>
</evidence>
<dbReference type="PANTHER" id="PTHR42974:SF1">
    <property type="entry name" value="TYPE-3 GLUTAMINE SYNTHETASE"/>
    <property type="match status" value="1"/>
</dbReference>
<dbReference type="EC" id="6.3.1.2" evidence="5"/>
<dbReference type="InterPro" id="IPR052725">
    <property type="entry name" value="GS_Type-3"/>
</dbReference>
<dbReference type="Gene3D" id="1.20.120.1560">
    <property type="match status" value="1"/>
</dbReference>
<dbReference type="GO" id="GO:0004356">
    <property type="term" value="F:glutamine synthetase activity"/>
    <property type="evidence" value="ECO:0007669"/>
    <property type="project" value="UniProtKB-EC"/>
</dbReference>
<comment type="similarity">
    <text evidence="1 2">Belongs to the glutamine synthetase family.</text>
</comment>
<dbReference type="InterPro" id="IPR022147">
    <property type="entry name" value="GSIII_N"/>
</dbReference>
<reference evidence="5" key="1">
    <citation type="submission" date="2019-11" db="EMBL/GenBank/DDBJ databases">
        <authorList>
            <person name="Feng L."/>
        </authorList>
    </citation>
    <scope>NUCLEOTIDE SEQUENCE</scope>
    <source>
        <strain evidence="5">AundefinedLFYP135</strain>
    </source>
</reference>
<dbReference type="InterPro" id="IPR027303">
    <property type="entry name" value="Gln_synth_gly_rich_site"/>
</dbReference>
<evidence type="ECO:0000259" key="4">
    <source>
        <dbReference type="PROSITE" id="PS51987"/>
    </source>
</evidence>
<dbReference type="SMART" id="SM01230">
    <property type="entry name" value="Gln-synt_C"/>
    <property type="match status" value="1"/>
</dbReference>
<protein>
    <submittedName>
        <fullName evidence="5">Glutamine synthetase</fullName>
        <ecNumber evidence="5">6.3.1.2</ecNumber>
    </submittedName>
</protein>
<dbReference type="Pfam" id="PF18318">
    <property type="entry name" value="Gln-synt_C-ter"/>
    <property type="match status" value="1"/>
</dbReference>
<organism evidence="5">
    <name type="scientific">uncultured Anaerotruncus sp</name>
    <dbReference type="NCBI Taxonomy" id="905011"/>
    <lineage>
        <taxon>Bacteria</taxon>
        <taxon>Bacillati</taxon>
        <taxon>Bacillota</taxon>
        <taxon>Clostridia</taxon>
        <taxon>Eubacteriales</taxon>
        <taxon>Oscillospiraceae</taxon>
        <taxon>Anaerotruncus</taxon>
        <taxon>environmental samples</taxon>
    </lineage>
</organism>
<dbReference type="PROSITE" id="PS51986">
    <property type="entry name" value="GS_BETA_GRASP"/>
    <property type="match status" value="1"/>
</dbReference>
<name>A0A6N2SFY3_9FIRM</name>
<dbReference type="PANTHER" id="PTHR42974">
    <property type="entry name" value="GLUTAMINE SYNTHETASE"/>
    <property type="match status" value="1"/>
</dbReference>